<keyword evidence="4" id="KW-1185">Reference proteome</keyword>
<name>A0A8H5G908_9AGAR</name>
<feature type="compositionally biased region" description="Basic and acidic residues" evidence="1">
    <location>
        <begin position="233"/>
        <end position="243"/>
    </location>
</feature>
<feature type="compositionally biased region" description="Pro residues" evidence="1">
    <location>
        <begin position="155"/>
        <end position="165"/>
    </location>
</feature>
<dbReference type="Proteomes" id="UP000559027">
    <property type="component" value="Unassembled WGS sequence"/>
</dbReference>
<dbReference type="PROSITE" id="PS50174">
    <property type="entry name" value="G_PATCH"/>
    <property type="match status" value="1"/>
</dbReference>
<dbReference type="EMBL" id="JAACJO010000003">
    <property type="protein sequence ID" value="KAF5360538.1"/>
    <property type="molecule type" value="Genomic_DNA"/>
</dbReference>
<evidence type="ECO:0000256" key="1">
    <source>
        <dbReference type="SAM" id="MobiDB-lite"/>
    </source>
</evidence>
<dbReference type="InterPro" id="IPR000467">
    <property type="entry name" value="G_patch_dom"/>
</dbReference>
<evidence type="ECO:0000259" key="2">
    <source>
        <dbReference type="PROSITE" id="PS50174"/>
    </source>
</evidence>
<gene>
    <name evidence="3" type="ORF">D9756_004681</name>
</gene>
<feature type="compositionally biased region" description="Basic and acidic residues" evidence="1">
    <location>
        <begin position="12"/>
        <end position="22"/>
    </location>
</feature>
<evidence type="ECO:0000313" key="3">
    <source>
        <dbReference type="EMBL" id="KAF5360538.1"/>
    </source>
</evidence>
<proteinExistence type="predicted"/>
<comment type="caution">
    <text evidence="3">The sequence shown here is derived from an EMBL/GenBank/DDBJ whole genome shotgun (WGS) entry which is preliminary data.</text>
</comment>
<feature type="region of interest" description="Disordered" evidence="1">
    <location>
        <begin position="210"/>
        <end position="243"/>
    </location>
</feature>
<feature type="compositionally biased region" description="Acidic residues" evidence="1">
    <location>
        <begin position="277"/>
        <end position="289"/>
    </location>
</feature>
<reference evidence="3 4" key="1">
    <citation type="journal article" date="2020" name="ISME J.">
        <title>Uncovering the hidden diversity of litter-decomposition mechanisms in mushroom-forming fungi.</title>
        <authorList>
            <person name="Floudas D."/>
            <person name="Bentzer J."/>
            <person name="Ahren D."/>
            <person name="Johansson T."/>
            <person name="Persson P."/>
            <person name="Tunlid A."/>
        </authorList>
    </citation>
    <scope>NUCLEOTIDE SEQUENCE [LARGE SCALE GENOMIC DNA]</scope>
    <source>
        <strain evidence="3 4">CBS 146.42</strain>
    </source>
</reference>
<feature type="compositionally biased region" description="Polar residues" evidence="1">
    <location>
        <begin position="122"/>
        <end position="132"/>
    </location>
</feature>
<dbReference type="PANTHER" id="PTHR20923">
    <property type="entry name" value="BAT4 PROTEIN-RELATED"/>
    <property type="match status" value="1"/>
</dbReference>
<dbReference type="GO" id="GO:0003676">
    <property type="term" value="F:nucleic acid binding"/>
    <property type="evidence" value="ECO:0007669"/>
    <property type="project" value="InterPro"/>
</dbReference>
<feature type="region of interest" description="Disordered" evidence="1">
    <location>
        <begin position="275"/>
        <end position="311"/>
    </location>
</feature>
<feature type="region of interest" description="Disordered" evidence="1">
    <location>
        <begin position="1"/>
        <end position="38"/>
    </location>
</feature>
<accession>A0A8H5G908</accession>
<sequence>MATTSFTIYSRYDPEKDKERLQQETGQTLDVDEEQEVDDEQLWREAASAQFLRAQRPPPKFVPATISYEVGSGETDSLKPPTPSPEAPLGSSLSSWYHSLTMAGSAGTTVHQPRPSSAPVPISSNKATQETPKIQHKKKDKNNWFIQKVLRSEPPSAPSTPPPTLPDILAREPPPLPSEPKFSPPVWVEIGPSNKGFTMLQKGGWNEGEALGIGARRRPPTSTGAGGSVTTNKGKEKAVTTDGVVDRASRIVKRDFRDSLGDVKKEGAAIIDLTLSDSEESSEGEEDVKAEELVELSQRTEYPSMEGDTEDISAHGRKALLTPIATVLKLDRLGIGLKAKTEGPYKASVKRVTHNAASLAAHARAAEEARRRREIFGRGRRGYERQKRKEEERRREFIAYMNT</sequence>
<feature type="compositionally biased region" description="Polar residues" evidence="1">
    <location>
        <begin position="220"/>
        <end position="232"/>
    </location>
</feature>
<dbReference type="AlphaFoldDB" id="A0A8H5G908"/>
<feature type="compositionally biased region" description="Polar residues" evidence="1">
    <location>
        <begin position="106"/>
        <end position="115"/>
    </location>
</feature>
<feature type="region of interest" description="Disordered" evidence="1">
    <location>
        <begin position="50"/>
        <end position="187"/>
    </location>
</feature>
<evidence type="ECO:0000313" key="4">
    <source>
        <dbReference type="Proteomes" id="UP000559027"/>
    </source>
</evidence>
<feature type="domain" description="G-patch" evidence="2">
    <location>
        <begin position="192"/>
        <end position="212"/>
    </location>
</feature>
<dbReference type="PANTHER" id="PTHR20923:SF1">
    <property type="entry name" value="G PATCH DOMAIN AND ANKYRIN REPEAT-CONTAINING PROTEIN 1"/>
    <property type="match status" value="1"/>
</dbReference>
<organism evidence="3 4">
    <name type="scientific">Leucocoprinus leucothites</name>
    <dbReference type="NCBI Taxonomy" id="201217"/>
    <lineage>
        <taxon>Eukaryota</taxon>
        <taxon>Fungi</taxon>
        <taxon>Dikarya</taxon>
        <taxon>Basidiomycota</taxon>
        <taxon>Agaricomycotina</taxon>
        <taxon>Agaricomycetes</taxon>
        <taxon>Agaricomycetidae</taxon>
        <taxon>Agaricales</taxon>
        <taxon>Agaricineae</taxon>
        <taxon>Agaricaceae</taxon>
        <taxon>Leucocoprinus</taxon>
    </lineage>
</organism>
<dbReference type="InterPro" id="IPR039146">
    <property type="entry name" value="GPANK1"/>
</dbReference>
<dbReference type="OrthoDB" id="2538319at2759"/>
<protein>
    <recommendedName>
        <fullName evidence="2">G-patch domain-containing protein</fullName>
    </recommendedName>
</protein>